<dbReference type="Proteomes" id="UP001595840">
    <property type="component" value="Unassembled WGS sequence"/>
</dbReference>
<keyword evidence="2" id="KW-0732">Signal</keyword>
<dbReference type="EMBL" id="JBHSCX010000005">
    <property type="protein sequence ID" value="MFC4362098.1"/>
    <property type="molecule type" value="Genomic_DNA"/>
</dbReference>
<keyword evidence="4" id="KW-1185">Reference proteome</keyword>
<comment type="caution">
    <text evidence="3">The sequence shown here is derived from an EMBL/GenBank/DDBJ whole genome shotgun (WGS) entry which is preliminary data.</text>
</comment>
<evidence type="ECO:0000256" key="1">
    <source>
        <dbReference type="SAM" id="MobiDB-lite"/>
    </source>
</evidence>
<evidence type="ECO:0008006" key="5">
    <source>
        <dbReference type="Google" id="ProtNLM"/>
    </source>
</evidence>
<evidence type="ECO:0000313" key="4">
    <source>
        <dbReference type="Proteomes" id="UP001595840"/>
    </source>
</evidence>
<organism evidence="3 4">
    <name type="scientific">Simiduia curdlanivorans</name>
    <dbReference type="NCBI Taxonomy" id="1492769"/>
    <lineage>
        <taxon>Bacteria</taxon>
        <taxon>Pseudomonadati</taxon>
        <taxon>Pseudomonadota</taxon>
        <taxon>Gammaproteobacteria</taxon>
        <taxon>Cellvibrionales</taxon>
        <taxon>Cellvibrionaceae</taxon>
        <taxon>Simiduia</taxon>
    </lineage>
</organism>
<sequence>MKKIGLISLLCLLISACVSNTSVRQHQDYADIAKEVSTVVIIPPDVDIELVAFDGDNEELTEDQLLIAAEITAQAKGKLKSEGLTVIDFDIAGEMLADEEFAYAVTQCTEAWNAAKQELYVTGFVSEEKKSSFQTSMGPVANAIAEKTGADSMLLMHFQGAKKSAGMIAKDVGTSVLVGVLTMGAVIPVQNTEGATLDIALVETAGGRLIWSNRKALPQVSSALAGHALQELPDVTWKNELAAPGPDATNGEMPPEVKTLQ</sequence>
<feature type="signal peptide" evidence="2">
    <location>
        <begin position="1"/>
        <end position="21"/>
    </location>
</feature>
<protein>
    <recommendedName>
        <fullName evidence="5">Lipoprotein</fullName>
    </recommendedName>
</protein>
<dbReference type="PROSITE" id="PS51257">
    <property type="entry name" value="PROKAR_LIPOPROTEIN"/>
    <property type="match status" value="1"/>
</dbReference>
<proteinExistence type="predicted"/>
<evidence type="ECO:0000313" key="3">
    <source>
        <dbReference type="EMBL" id="MFC4362098.1"/>
    </source>
</evidence>
<accession>A0ABV8V2L9</accession>
<feature type="chain" id="PRO_5046949652" description="Lipoprotein" evidence="2">
    <location>
        <begin position="22"/>
        <end position="261"/>
    </location>
</feature>
<evidence type="ECO:0000256" key="2">
    <source>
        <dbReference type="SAM" id="SignalP"/>
    </source>
</evidence>
<name>A0ABV8V2L9_9GAMM</name>
<gene>
    <name evidence="3" type="ORF">ACFOX3_07290</name>
</gene>
<reference evidence="4" key="1">
    <citation type="journal article" date="2019" name="Int. J. Syst. Evol. Microbiol.">
        <title>The Global Catalogue of Microorganisms (GCM) 10K type strain sequencing project: providing services to taxonomists for standard genome sequencing and annotation.</title>
        <authorList>
            <consortium name="The Broad Institute Genomics Platform"/>
            <consortium name="The Broad Institute Genome Sequencing Center for Infectious Disease"/>
            <person name="Wu L."/>
            <person name="Ma J."/>
        </authorList>
    </citation>
    <scope>NUCLEOTIDE SEQUENCE [LARGE SCALE GENOMIC DNA]</scope>
    <source>
        <strain evidence="4">CECT 8570</strain>
    </source>
</reference>
<feature type="region of interest" description="Disordered" evidence="1">
    <location>
        <begin position="240"/>
        <end position="261"/>
    </location>
</feature>
<dbReference type="RefSeq" id="WP_290259125.1">
    <property type="nucleotide sequence ID" value="NZ_JAUFQG010000004.1"/>
</dbReference>